<dbReference type="InterPro" id="IPR011397">
    <property type="entry name" value="YhfC"/>
</dbReference>
<keyword evidence="3" id="KW-1185">Reference proteome</keyword>
<feature type="transmembrane region" description="Helical" evidence="1">
    <location>
        <begin position="34"/>
        <end position="53"/>
    </location>
</feature>
<evidence type="ECO:0000313" key="2">
    <source>
        <dbReference type="EMBL" id="TWE08153.1"/>
    </source>
</evidence>
<keyword evidence="1" id="KW-1133">Transmembrane helix</keyword>
<protein>
    <submittedName>
        <fullName evidence="2">Putative membrane protein YhfC</fullName>
    </submittedName>
</protein>
<keyword evidence="1" id="KW-0812">Transmembrane</keyword>
<gene>
    <name evidence="2" type="ORF">FB550_101167</name>
</gene>
<feature type="transmembrane region" description="Helical" evidence="1">
    <location>
        <begin position="6"/>
        <end position="27"/>
    </location>
</feature>
<comment type="caution">
    <text evidence="2">The sequence shown here is derived from an EMBL/GenBank/DDBJ whole genome shotgun (WGS) entry which is preliminary data.</text>
</comment>
<dbReference type="AlphaFoldDB" id="A0A561DXR2"/>
<evidence type="ECO:0000256" key="1">
    <source>
        <dbReference type="SAM" id="Phobius"/>
    </source>
</evidence>
<proteinExistence type="predicted"/>
<sequence>MVSTAKIISMFVPMVFSLVLFIGLILYFRKKTGIAVKPLIAGAIGFVVMTQVLEKALHLAVITAFPNYADHPWAFGLYGGLAAGLFEELGRFLLFTWLLKKFHDYKGGISFGIGWGGIEAVLLMLTMMVPNIMFAFMINAGTLEKTLAGQMPADQVAAIKDTVLNNGVSFYLLACVERFFAVFMQIAFSLWVLISVVKKKFVYVIYVILIHAAIDFPLVFVQTGHFTNLWVVELYIAIVGMISFWLIKKGRVLLP</sequence>
<organism evidence="2 3">
    <name type="scientific">Neobacillus bataviensis</name>
    <dbReference type="NCBI Taxonomy" id="220685"/>
    <lineage>
        <taxon>Bacteria</taxon>
        <taxon>Bacillati</taxon>
        <taxon>Bacillota</taxon>
        <taxon>Bacilli</taxon>
        <taxon>Bacillales</taxon>
        <taxon>Bacillaceae</taxon>
        <taxon>Neobacillus</taxon>
    </lineage>
</organism>
<dbReference type="PIRSF" id="PIRSF033101">
    <property type="entry name" value="UCP033101"/>
    <property type="match status" value="1"/>
</dbReference>
<feature type="transmembrane region" description="Helical" evidence="1">
    <location>
        <begin position="201"/>
        <end position="221"/>
    </location>
</feature>
<dbReference type="Proteomes" id="UP000319671">
    <property type="component" value="Unassembled WGS sequence"/>
</dbReference>
<feature type="transmembrane region" description="Helical" evidence="1">
    <location>
        <begin position="227"/>
        <end position="247"/>
    </location>
</feature>
<dbReference type="Pfam" id="PF10086">
    <property type="entry name" value="YhfC"/>
    <property type="match status" value="1"/>
</dbReference>
<feature type="transmembrane region" description="Helical" evidence="1">
    <location>
        <begin position="170"/>
        <end position="194"/>
    </location>
</feature>
<feature type="transmembrane region" description="Helical" evidence="1">
    <location>
        <begin position="111"/>
        <end position="138"/>
    </location>
</feature>
<name>A0A561DXR2_9BACI</name>
<reference evidence="2 3" key="1">
    <citation type="submission" date="2019-06" db="EMBL/GenBank/DDBJ databases">
        <title>Sorghum-associated microbial communities from plants grown in Nebraska, USA.</title>
        <authorList>
            <person name="Schachtman D."/>
        </authorList>
    </citation>
    <scope>NUCLEOTIDE SEQUENCE [LARGE SCALE GENOMIC DNA]</scope>
    <source>
        <strain evidence="2 3">2482</strain>
    </source>
</reference>
<dbReference type="EMBL" id="VIVN01000001">
    <property type="protein sequence ID" value="TWE08153.1"/>
    <property type="molecule type" value="Genomic_DNA"/>
</dbReference>
<feature type="transmembrane region" description="Helical" evidence="1">
    <location>
        <begin position="73"/>
        <end position="99"/>
    </location>
</feature>
<accession>A0A561DXR2</accession>
<dbReference type="RefSeq" id="WP_144561888.1">
    <property type="nucleotide sequence ID" value="NZ_VIVN01000001.1"/>
</dbReference>
<evidence type="ECO:0000313" key="3">
    <source>
        <dbReference type="Proteomes" id="UP000319671"/>
    </source>
</evidence>
<keyword evidence="1" id="KW-0472">Membrane</keyword>